<evidence type="ECO:0008006" key="4">
    <source>
        <dbReference type="Google" id="ProtNLM"/>
    </source>
</evidence>
<feature type="region of interest" description="Disordered" evidence="1">
    <location>
        <begin position="1157"/>
        <end position="1179"/>
    </location>
</feature>
<keyword evidence="3" id="KW-1185">Reference proteome</keyword>
<feature type="compositionally biased region" description="Pro residues" evidence="1">
    <location>
        <begin position="1159"/>
        <end position="1170"/>
    </location>
</feature>
<sequence length="1291" mass="140713">MTDPAAGSVHWDRLNRLSQHLLDDIGVRGLDIGVRGVDGSGTEDWYVRRDIEEALLHRTLRDGSEPQIVVGEAGHGKSTLLWSLHRALRQHDRYPLLVSATWLQRADDGTRITSTEDIMSAVTARAGAILLLDTADLLLHSPSARYDIIDLVKTLARRGVPVVLTTRPLEGQSLPSNLGFRGTLGPYSSDSELPTAIEALIAEFSTDGSVVPAHPVAAIQSARARGTLVDDVCTSPLLLRLLFSLAAPQFPHLELDVTGLYNLFWSSRIVTDQRSGPDVPPDAADDLSGTAGFLAIAMLALGTPEPPVDVLVRRAAQAAVSNAHPLDEAELHRHVRTLARRGVLIVTDDRVRFLHQTFFEFAAAKGLAARGADSELPRLISRLGETPDDLFLGAVVEQTLIILWADLIARPAVHTCCRALIDTGHPHLISISMTVWAHHPDVLELTADVVVAVTDDQLRRFLRTLPRVHSHTALVAEHLDQLWVQRAELRTAIATTAAYLVGRGSDAIASLVRRTAMYAELAGTQQSYLRSSSEPRALLRSLAPVAPDLVRDAVIAVIDGLTDPSKQAEKKSTRRGKHTVARYLYMVADSWDSLRDKEFIGLLEDMIVVVQNRSGDSDAEVVRDALAAVVAADVYRGHLTPDWERAWLAWVDELCTRLEHEGGDRDPIVGARLIAVGLVLRRLQDSHRRAIDATLARLFSLSGGAAPRQLARGCLSEILVRHSPARTSLIALMSARLDGNLPAEHQNFTPGAGLWAAVTRQVLMDPVIPVDVVRDVLSASIRTYGHDDRLFTTGNYLVALAPAAIVWEEPTAASAADALSRIDVGVKLDRQAANIFLDHALDRAHEQPDRLVPAALTIAHRVGRPGTVKDLLLHAGNHTCLRAHSSLLSRWTEHLITGKDSGQQAGADMLRLLMQRDIIKPTIEQLISWFDQSSNPEGRANLLTTIGISARQGGSTASAITLFSRFVTTSIAPGPAIAPHPDRRSQPVIVEAARNALLETIAHEPTSFTDQWPTVHVLTFAPRLTGTYETDVAGVRHLARFLRIEAETGQIDDAIDHLGVTCGSLAPLDKNLRVKASNKLKGAVTAILRRADDRHYEKLAHLVRIAPPQTSAQLIRGLLDSALFADRAREFGHQLNVIPRVIGTGTFHEILTHLDSAPQPAPTGPGPGVPPATTGLPPVTENDLRRIRARQDLEDRRRDFERVTDAAYHAIRRRADSKNDAYLGQTLFGISRSGFYRLKSGSSWEPPGPDLCAAIDAQAGAIGEKPFDLTARQEAYAAALQEEDDARHARD</sequence>
<gene>
    <name evidence="2" type="ORF">WDS16_02610</name>
</gene>
<name>A0ABZ2PKE4_9NOCA</name>
<dbReference type="Proteomes" id="UP001432000">
    <property type="component" value="Chromosome"/>
</dbReference>
<evidence type="ECO:0000313" key="3">
    <source>
        <dbReference type="Proteomes" id="UP001432000"/>
    </source>
</evidence>
<organism evidence="2 3">
    <name type="scientific">Rhodococcus sovatensis</name>
    <dbReference type="NCBI Taxonomy" id="1805840"/>
    <lineage>
        <taxon>Bacteria</taxon>
        <taxon>Bacillati</taxon>
        <taxon>Actinomycetota</taxon>
        <taxon>Actinomycetes</taxon>
        <taxon>Mycobacteriales</taxon>
        <taxon>Nocardiaceae</taxon>
        <taxon>Rhodococcus</taxon>
    </lineage>
</organism>
<evidence type="ECO:0000256" key="1">
    <source>
        <dbReference type="SAM" id="MobiDB-lite"/>
    </source>
</evidence>
<dbReference type="EMBL" id="CP147846">
    <property type="protein sequence ID" value="WXG69469.1"/>
    <property type="molecule type" value="Genomic_DNA"/>
</dbReference>
<dbReference type="RefSeq" id="WP_338890269.1">
    <property type="nucleotide sequence ID" value="NZ_CP147846.1"/>
</dbReference>
<reference evidence="2 3" key="1">
    <citation type="submission" date="2024-03" db="EMBL/GenBank/DDBJ databases">
        <title>Natural products discovery in diverse microorganisms through a two-stage MS feature dereplication strategy.</title>
        <authorList>
            <person name="Zhang R."/>
        </authorList>
    </citation>
    <scope>NUCLEOTIDE SEQUENCE [LARGE SCALE GENOMIC DNA]</scope>
    <source>
        <strain evidence="2 3">18930</strain>
    </source>
</reference>
<evidence type="ECO:0000313" key="2">
    <source>
        <dbReference type="EMBL" id="WXG69469.1"/>
    </source>
</evidence>
<dbReference type="SUPFAM" id="SSF52540">
    <property type="entry name" value="P-loop containing nucleoside triphosphate hydrolases"/>
    <property type="match status" value="1"/>
</dbReference>
<proteinExistence type="predicted"/>
<accession>A0ABZ2PKE4</accession>
<dbReference type="InterPro" id="IPR027417">
    <property type="entry name" value="P-loop_NTPase"/>
</dbReference>
<protein>
    <recommendedName>
        <fullName evidence="4">AAA+ ATPase domain-containing protein</fullName>
    </recommendedName>
</protein>